<dbReference type="EMBL" id="NAAD01000019">
    <property type="protein sequence ID" value="ORJ57440.1"/>
    <property type="molecule type" value="Genomic_DNA"/>
</dbReference>
<dbReference type="Proteomes" id="UP000193136">
    <property type="component" value="Unassembled WGS sequence"/>
</dbReference>
<proteinExistence type="predicted"/>
<comment type="caution">
    <text evidence="1">The sequence shown here is derived from an EMBL/GenBank/DDBJ whole genome shotgun (WGS) entry which is preliminary data.</text>
</comment>
<reference evidence="1 2" key="1">
    <citation type="submission" date="2017-03" db="EMBL/GenBank/DDBJ databases">
        <title>Genome sequence of Geothermobacter sp. EPR-M, Deep-Sea Iron Reducer.</title>
        <authorList>
            <person name="Tully B."/>
            <person name="Savalia P."/>
            <person name="Abuyen K."/>
            <person name="Baughan C."/>
            <person name="Romero E."/>
            <person name="Ronkowski C."/>
            <person name="Torres B."/>
            <person name="Tremblay J."/>
            <person name="Trujillo A."/>
            <person name="Tyler M."/>
            <person name="Perez-Rodriguez I."/>
            <person name="Amend J."/>
        </authorList>
    </citation>
    <scope>NUCLEOTIDE SEQUENCE [LARGE SCALE GENOMIC DNA]</scope>
    <source>
        <strain evidence="1 2">EPR-M</strain>
    </source>
</reference>
<keyword evidence="2" id="KW-1185">Reference proteome</keyword>
<protein>
    <recommendedName>
        <fullName evidence="3">SCP-2 sterol transfer family protein</fullName>
    </recommendedName>
</protein>
<evidence type="ECO:0000313" key="2">
    <source>
        <dbReference type="Proteomes" id="UP000193136"/>
    </source>
</evidence>
<accession>A0A1X0XX23</accession>
<evidence type="ECO:0000313" key="1">
    <source>
        <dbReference type="EMBL" id="ORJ57440.1"/>
    </source>
</evidence>
<evidence type="ECO:0008006" key="3">
    <source>
        <dbReference type="Google" id="ProtNLM"/>
    </source>
</evidence>
<gene>
    <name evidence="1" type="ORF">B5V00_13380</name>
</gene>
<dbReference type="STRING" id="1969733.B5V00_13380"/>
<organism evidence="1 2">
    <name type="scientific">Geothermobacter hydrogeniphilus</name>
    <dbReference type="NCBI Taxonomy" id="1969733"/>
    <lineage>
        <taxon>Bacteria</taxon>
        <taxon>Pseudomonadati</taxon>
        <taxon>Thermodesulfobacteriota</taxon>
        <taxon>Desulfuromonadia</taxon>
        <taxon>Desulfuromonadales</taxon>
        <taxon>Geothermobacteraceae</taxon>
        <taxon>Geothermobacter</taxon>
    </lineage>
</organism>
<sequence>MIDQLFHDMEQQCDTTKVAKETSYYFSVDEARKTVFLSADGCRVVDGKATETADCVCKTSYTFLTRIWHEGYVPGVKDFLSGSIKSNNPAALQDLLKACGKI</sequence>
<dbReference type="OrthoDB" id="5402176at2"/>
<name>A0A1X0XX23_9BACT</name>
<dbReference type="AlphaFoldDB" id="A0A1X0XX23"/>